<dbReference type="EMBL" id="CAUJNA010001857">
    <property type="protein sequence ID" value="CAJ1389368.1"/>
    <property type="molecule type" value="Genomic_DNA"/>
</dbReference>
<evidence type="ECO:0000256" key="2">
    <source>
        <dbReference type="ARBA" id="ARBA00023242"/>
    </source>
</evidence>
<dbReference type="Pfam" id="PF04821">
    <property type="entry name" value="TIMELESS"/>
    <property type="match status" value="1"/>
</dbReference>
<dbReference type="InterPro" id="IPR044998">
    <property type="entry name" value="Timeless"/>
</dbReference>
<dbReference type="GO" id="GO:0003677">
    <property type="term" value="F:DNA binding"/>
    <property type="evidence" value="ECO:0007669"/>
    <property type="project" value="TreeGrafter"/>
</dbReference>
<dbReference type="InterPro" id="IPR006906">
    <property type="entry name" value="Timeless_N"/>
</dbReference>
<evidence type="ECO:0000313" key="6">
    <source>
        <dbReference type="Proteomes" id="UP001178507"/>
    </source>
</evidence>
<keyword evidence="3" id="KW-0131">Cell cycle</keyword>
<keyword evidence="6" id="KW-1185">Reference proteome</keyword>
<gene>
    <name evidence="5" type="ORF">EVOR1521_LOCUS15000</name>
</gene>
<dbReference type="PANTHER" id="PTHR22940">
    <property type="entry name" value="TIMEOUT/TIMELESS-2"/>
    <property type="match status" value="1"/>
</dbReference>
<proteinExistence type="predicted"/>
<dbReference type="PANTHER" id="PTHR22940:SF4">
    <property type="entry name" value="PROTEIN TIMELESS HOMOLOG"/>
    <property type="match status" value="1"/>
</dbReference>
<evidence type="ECO:0000313" key="5">
    <source>
        <dbReference type="EMBL" id="CAJ1389368.1"/>
    </source>
</evidence>
<evidence type="ECO:0000256" key="3">
    <source>
        <dbReference type="ARBA" id="ARBA00023306"/>
    </source>
</evidence>
<keyword evidence="2" id="KW-0539">Nucleus</keyword>
<protein>
    <recommendedName>
        <fullName evidence="4">Timeless N-terminal domain-containing protein</fullName>
    </recommendedName>
</protein>
<evidence type="ECO:0000256" key="1">
    <source>
        <dbReference type="ARBA" id="ARBA00004123"/>
    </source>
</evidence>
<dbReference type="GO" id="GO:0000076">
    <property type="term" value="P:DNA replication checkpoint signaling"/>
    <property type="evidence" value="ECO:0007669"/>
    <property type="project" value="TreeGrafter"/>
</dbReference>
<feature type="domain" description="Timeless N-terminal" evidence="4">
    <location>
        <begin position="31"/>
        <end position="142"/>
    </location>
</feature>
<comment type="subcellular location">
    <subcellularLocation>
        <location evidence="1">Nucleus</location>
    </subcellularLocation>
</comment>
<dbReference type="AlphaFoldDB" id="A0AA36IKA4"/>
<evidence type="ECO:0000259" key="4">
    <source>
        <dbReference type="Pfam" id="PF04821"/>
    </source>
</evidence>
<name>A0AA36IKA4_9DINO</name>
<dbReference type="GO" id="GO:0043111">
    <property type="term" value="P:replication fork arrest"/>
    <property type="evidence" value="ECO:0007669"/>
    <property type="project" value="TreeGrafter"/>
</dbReference>
<comment type="caution">
    <text evidence="5">The sequence shown here is derived from an EMBL/GenBank/DDBJ whole genome shotgun (WGS) entry which is preliminary data.</text>
</comment>
<sequence>MDEAVVQDLYDSCTGLGDYHKVEQGKLKYLYRQKDECLNSLRDLHGALQQDSPETGYIIRHKLGEWKVVSQRIIPLFISYHKEPEVATGVVKLLLLLTTRVGLYGAEELEHLRHLQDYKEAFSKSDVFAILVRLLLDAMEEELELIGSSSRKS</sequence>
<reference evidence="5" key="1">
    <citation type="submission" date="2023-08" db="EMBL/GenBank/DDBJ databases">
        <authorList>
            <person name="Chen Y."/>
            <person name="Shah S."/>
            <person name="Dougan E. K."/>
            <person name="Thang M."/>
            <person name="Chan C."/>
        </authorList>
    </citation>
    <scope>NUCLEOTIDE SEQUENCE</scope>
</reference>
<dbReference type="GO" id="GO:0006281">
    <property type="term" value="P:DNA repair"/>
    <property type="evidence" value="ECO:0007669"/>
    <property type="project" value="TreeGrafter"/>
</dbReference>
<dbReference type="Proteomes" id="UP001178507">
    <property type="component" value="Unassembled WGS sequence"/>
</dbReference>
<organism evidence="5 6">
    <name type="scientific">Effrenium voratum</name>
    <dbReference type="NCBI Taxonomy" id="2562239"/>
    <lineage>
        <taxon>Eukaryota</taxon>
        <taxon>Sar</taxon>
        <taxon>Alveolata</taxon>
        <taxon>Dinophyceae</taxon>
        <taxon>Suessiales</taxon>
        <taxon>Symbiodiniaceae</taxon>
        <taxon>Effrenium</taxon>
    </lineage>
</organism>
<accession>A0AA36IKA4</accession>
<dbReference type="GO" id="GO:0031298">
    <property type="term" value="C:replication fork protection complex"/>
    <property type="evidence" value="ECO:0007669"/>
    <property type="project" value="TreeGrafter"/>
</dbReference>